<feature type="non-terminal residue" evidence="2">
    <location>
        <position position="1"/>
    </location>
</feature>
<evidence type="ECO:0000313" key="3">
    <source>
        <dbReference type="Proteomes" id="UP000076584"/>
    </source>
</evidence>
<feature type="region of interest" description="Disordered" evidence="1">
    <location>
        <begin position="61"/>
        <end position="148"/>
    </location>
</feature>
<reference evidence="2 3" key="1">
    <citation type="submission" date="2015-06" db="EMBL/GenBank/DDBJ databases">
        <title>Survival trade-offs in plant roots during colonization by closely related pathogenic and mutualistic fungi.</title>
        <authorList>
            <person name="Hacquard S."/>
            <person name="Kracher B."/>
            <person name="Hiruma K."/>
            <person name="Weinman A."/>
            <person name="Muench P."/>
            <person name="Garrido Oter R."/>
            <person name="Ver Loren van Themaat E."/>
            <person name="Dallerey J.-F."/>
            <person name="Damm U."/>
            <person name="Henrissat B."/>
            <person name="Lespinet O."/>
            <person name="Thon M."/>
            <person name="Kemen E."/>
            <person name="McHardy A.C."/>
            <person name="Schulze-Lefert P."/>
            <person name="O'Connell R.J."/>
        </authorList>
    </citation>
    <scope>NUCLEOTIDE SEQUENCE [LARGE SCALE GENOMIC DNA]</scope>
    <source>
        <strain evidence="2 3">MAFF 238704</strain>
    </source>
</reference>
<dbReference type="Proteomes" id="UP000076584">
    <property type="component" value="Unassembled WGS sequence"/>
</dbReference>
<comment type="caution">
    <text evidence="2">The sequence shown here is derived from an EMBL/GenBank/DDBJ whole genome shotgun (WGS) entry which is preliminary data.</text>
</comment>
<organism evidence="2 3">
    <name type="scientific">Colletotrichum incanum</name>
    <name type="common">Soybean anthracnose fungus</name>
    <dbReference type="NCBI Taxonomy" id="1573173"/>
    <lineage>
        <taxon>Eukaryota</taxon>
        <taxon>Fungi</taxon>
        <taxon>Dikarya</taxon>
        <taxon>Ascomycota</taxon>
        <taxon>Pezizomycotina</taxon>
        <taxon>Sordariomycetes</taxon>
        <taxon>Hypocreomycetidae</taxon>
        <taxon>Glomerellales</taxon>
        <taxon>Glomerellaceae</taxon>
        <taxon>Colletotrichum</taxon>
        <taxon>Colletotrichum spaethianum species complex</taxon>
    </lineage>
</organism>
<gene>
    <name evidence="2" type="ORF">CI238_02977</name>
</gene>
<evidence type="ECO:0000256" key="1">
    <source>
        <dbReference type="SAM" id="MobiDB-lite"/>
    </source>
</evidence>
<dbReference type="AlphaFoldDB" id="A0A167EIW8"/>
<feature type="compositionally biased region" description="Basic residues" evidence="1">
    <location>
        <begin position="61"/>
        <end position="71"/>
    </location>
</feature>
<accession>A0A167EIW8</accession>
<proteinExistence type="predicted"/>
<keyword evidence="3" id="KW-1185">Reference proteome</keyword>
<feature type="compositionally biased region" description="Basic and acidic residues" evidence="1">
    <location>
        <begin position="105"/>
        <end position="118"/>
    </location>
</feature>
<name>A0A167EIW8_COLIC</name>
<sequence>LAVSTFSRLHRVPPSSFSTRHRLEIYTHNVGSSSKPAEAARSANPVWHLQEYLAADCAENRRRRARSRRTQARPGDVAATVRGPQVLPPDQWGLDGADSQGRHARPNDKLRGPEEGSRRPCQAVQGQAGRVGKVEEEEQCSGCPELRG</sequence>
<evidence type="ECO:0000313" key="2">
    <source>
        <dbReference type="EMBL" id="KZL85193.1"/>
    </source>
</evidence>
<dbReference type="EMBL" id="LFIW01000717">
    <property type="protein sequence ID" value="KZL85193.1"/>
    <property type="molecule type" value="Genomic_DNA"/>
</dbReference>
<protein>
    <submittedName>
        <fullName evidence="2">Uncharacterized protein</fullName>
    </submittedName>
</protein>